<evidence type="ECO:0000256" key="4">
    <source>
        <dbReference type="ARBA" id="ARBA00023203"/>
    </source>
</evidence>
<feature type="compositionally biased region" description="Pro residues" evidence="8">
    <location>
        <begin position="465"/>
        <end position="474"/>
    </location>
</feature>
<keyword evidence="4" id="KW-0009">Actin-binding</keyword>
<keyword evidence="3" id="KW-0963">Cytoplasm</keyword>
<dbReference type="Pfam" id="PF00018">
    <property type="entry name" value="SH3_1"/>
    <property type="match status" value="1"/>
</dbReference>
<evidence type="ECO:0000256" key="2">
    <source>
        <dbReference type="ARBA" id="ARBA00022443"/>
    </source>
</evidence>
<dbReference type="GO" id="GO:0030427">
    <property type="term" value="C:site of polarized growth"/>
    <property type="evidence" value="ECO:0007669"/>
    <property type="project" value="TreeGrafter"/>
</dbReference>
<feature type="region of interest" description="Disordered" evidence="8">
    <location>
        <begin position="177"/>
        <end position="368"/>
    </location>
</feature>
<dbReference type="InterPro" id="IPR001452">
    <property type="entry name" value="SH3_domain"/>
</dbReference>
<dbReference type="GO" id="GO:0051015">
    <property type="term" value="F:actin filament binding"/>
    <property type="evidence" value="ECO:0007669"/>
    <property type="project" value="TreeGrafter"/>
</dbReference>
<dbReference type="Proteomes" id="UP000027586">
    <property type="component" value="Unassembled WGS sequence"/>
</dbReference>
<keyword evidence="2 7" id="KW-0728">SH3 domain</keyword>
<keyword evidence="12" id="KW-1185">Reference proteome</keyword>
<dbReference type="InterPro" id="IPR002108">
    <property type="entry name" value="ADF-H"/>
</dbReference>
<feature type="domain" description="ADF-H" evidence="10">
    <location>
        <begin position="6"/>
        <end position="135"/>
    </location>
</feature>
<evidence type="ECO:0000259" key="10">
    <source>
        <dbReference type="PROSITE" id="PS51263"/>
    </source>
</evidence>
<dbReference type="InterPro" id="IPR029006">
    <property type="entry name" value="ADF-H/Gelsolin-like_dom_sf"/>
</dbReference>
<evidence type="ECO:0000256" key="5">
    <source>
        <dbReference type="ARBA" id="ARBA00023212"/>
    </source>
</evidence>
<feature type="domain" description="SH3" evidence="9">
    <location>
        <begin position="396"/>
        <end position="457"/>
    </location>
</feature>
<dbReference type="Pfam" id="PF14604">
    <property type="entry name" value="SH3_9"/>
    <property type="match status" value="1"/>
</dbReference>
<dbReference type="GO" id="GO:0030864">
    <property type="term" value="C:cortical actin cytoskeleton"/>
    <property type="evidence" value="ECO:0007669"/>
    <property type="project" value="TreeGrafter"/>
</dbReference>
<gene>
    <name evidence="11" type="ORF">LCOR_05670.1</name>
</gene>
<feature type="compositionally biased region" description="Basic and acidic residues" evidence="8">
    <location>
        <begin position="220"/>
        <end position="250"/>
    </location>
</feature>
<comment type="similarity">
    <text evidence="6">Belongs to the actin-binding proteins ADF family. Coactosin subfamily.</text>
</comment>
<evidence type="ECO:0000256" key="6">
    <source>
        <dbReference type="ARBA" id="ARBA00038052"/>
    </source>
</evidence>
<evidence type="ECO:0000256" key="8">
    <source>
        <dbReference type="SAM" id="MobiDB-lite"/>
    </source>
</evidence>
<dbReference type="PRINTS" id="PR00452">
    <property type="entry name" value="SH3DOMAIN"/>
</dbReference>
<evidence type="ECO:0000256" key="1">
    <source>
        <dbReference type="ARBA" id="ARBA00004245"/>
    </source>
</evidence>
<dbReference type="FunFam" id="3.40.20.10:FF:000018">
    <property type="entry name" value="Coactosin-like 1"/>
    <property type="match status" value="1"/>
</dbReference>
<dbReference type="Gene3D" id="3.40.20.10">
    <property type="entry name" value="Severin"/>
    <property type="match status" value="1"/>
</dbReference>
<name>A0A068RWM4_9FUNG</name>
<proteinExistence type="inferred from homology"/>
<evidence type="ECO:0000256" key="3">
    <source>
        <dbReference type="ARBA" id="ARBA00022490"/>
    </source>
</evidence>
<dbReference type="SMART" id="SM00326">
    <property type="entry name" value="SH3"/>
    <property type="match status" value="2"/>
</dbReference>
<dbReference type="STRING" id="1263082.A0A068RWM4"/>
<organism evidence="11 12">
    <name type="scientific">Lichtheimia corymbifera JMRC:FSU:9682</name>
    <dbReference type="NCBI Taxonomy" id="1263082"/>
    <lineage>
        <taxon>Eukaryota</taxon>
        <taxon>Fungi</taxon>
        <taxon>Fungi incertae sedis</taxon>
        <taxon>Mucoromycota</taxon>
        <taxon>Mucoromycotina</taxon>
        <taxon>Mucoromycetes</taxon>
        <taxon>Mucorales</taxon>
        <taxon>Lichtheimiaceae</taxon>
        <taxon>Lichtheimia</taxon>
    </lineage>
</organism>
<dbReference type="CDD" id="cd11819">
    <property type="entry name" value="SH3_Cortactin_like"/>
    <property type="match status" value="1"/>
</dbReference>
<dbReference type="OrthoDB" id="5971719at2759"/>
<keyword evidence="5" id="KW-0206">Cytoskeleton</keyword>
<accession>A0A068RWM4</accession>
<dbReference type="GO" id="GO:0005884">
    <property type="term" value="C:actin filament"/>
    <property type="evidence" value="ECO:0007669"/>
    <property type="project" value="TreeGrafter"/>
</dbReference>
<dbReference type="SMART" id="SM00102">
    <property type="entry name" value="ADF"/>
    <property type="match status" value="1"/>
</dbReference>
<feature type="domain" description="SH3" evidence="9">
    <location>
        <begin position="497"/>
        <end position="557"/>
    </location>
</feature>
<dbReference type="EMBL" id="CBTN010000023">
    <property type="protein sequence ID" value="CDH54424.1"/>
    <property type="molecule type" value="Genomic_DNA"/>
</dbReference>
<dbReference type="PANTHER" id="PTHR10829:SF25">
    <property type="entry name" value="DREBRIN-LIKE PROTEIN"/>
    <property type="match status" value="1"/>
</dbReference>
<dbReference type="PROSITE" id="PS50002">
    <property type="entry name" value="SH3"/>
    <property type="match status" value="2"/>
</dbReference>
<dbReference type="Pfam" id="PF00241">
    <property type="entry name" value="Cofilin_ADF"/>
    <property type="match status" value="1"/>
</dbReference>
<reference evidence="11" key="1">
    <citation type="submission" date="2013-08" db="EMBL/GenBank/DDBJ databases">
        <title>Gene expansion shapes genome architecture in the human pathogen Lichtheimia corymbifera: an evolutionary genomics analysis in the ancient terrestrial Mucorales (Mucoromycotina).</title>
        <authorList>
            <person name="Schwartze V.U."/>
            <person name="Winter S."/>
            <person name="Shelest E."/>
            <person name="Marcet-Houben M."/>
            <person name="Horn F."/>
            <person name="Wehner S."/>
            <person name="Hoffmann K."/>
            <person name="Riege K."/>
            <person name="Sammeth M."/>
            <person name="Nowrousian M."/>
            <person name="Valiante V."/>
            <person name="Linde J."/>
            <person name="Jacobsen I.D."/>
            <person name="Marz M."/>
            <person name="Brakhage A.A."/>
            <person name="Gabaldon T."/>
            <person name="Bocker S."/>
            <person name="Voigt K."/>
        </authorList>
    </citation>
    <scope>NUCLEOTIDE SEQUENCE [LARGE SCALE GENOMIC DNA]</scope>
    <source>
        <strain evidence="11">FSU 9682</strain>
    </source>
</reference>
<dbReference type="PANTHER" id="PTHR10829">
    <property type="entry name" value="CORTACTIN AND DREBRIN"/>
    <property type="match status" value="1"/>
</dbReference>
<dbReference type="SUPFAM" id="SSF55753">
    <property type="entry name" value="Actin depolymerizing proteins"/>
    <property type="match status" value="1"/>
</dbReference>
<dbReference type="PROSITE" id="PS51263">
    <property type="entry name" value="ADF_H"/>
    <property type="match status" value="1"/>
</dbReference>
<evidence type="ECO:0000259" key="9">
    <source>
        <dbReference type="PROSITE" id="PS50002"/>
    </source>
</evidence>
<dbReference type="SUPFAM" id="SSF50044">
    <property type="entry name" value="SH3-domain"/>
    <property type="match status" value="2"/>
</dbReference>
<comment type="caution">
    <text evidence="11">The sequence shown here is derived from an EMBL/GenBank/DDBJ whole genome shotgun (WGS) entry which is preliminary data.</text>
</comment>
<feature type="region of interest" description="Disordered" evidence="8">
    <location>
        <begin position="459"/>
        <end position="499"/>
    </location>
</feature>
<dbReference type="CDD" id="cd11281">
    <property type="entry name" value="ADF_drebrin_like"/>
    <property type="match status" value="1"/>
</dbReference>
<comment type="subcellular location">
    <subcellularLocation>
        <location evidence="1">Cytoplasm</location>
        <location evidence="1">Cytoskeleton</location>
    </subcellularLocation>
</comment>
<evidence type="ECO:0000313" key="11">
    <source>
        <dbReference type="EMBL" id="CDH54424.1"/>
    </source>
</evidence>
<feature type="compositionally biased region" description="Basic and acidic residues" evidence="8">
    <location>
        <begin position="286"/>
        <end position="360"/>
    </location>
</feature>
<dbReference type="AlphaFoldDB" id="A0A068RWM4"/>
<protein>
    <submittedName>
        <fullName evidence="11">Related to drebrin f</fullName>
    </submittedName>
</protein>
<dbReference type="Gene3D" id="2.30.30.40">
    <property type="entry name" value="SH3 Domains"/>
    <property type="match status" value="2"/>
</dbReference>
<evidence type="ECO:0000256" key="7">
    <source>
        <dbReference type="PROSITE-ProRule" id="PRU00192"/>
    </source>
</evidence>
<dbReference type="GO" id="GO:0030833">
    <property type="term" value="P:regulation of actin filament polymerization"/>
    <property type="evidence" value="ECO:0007669"/>
    <property type="project" value="TreeGrafter"/>
</dbReference>
<evidence type="ECO:0000313" key="12">
    <source>
        <dbReference type="Proteomes" id="UP000027586"/>
    </source>
</evidence>
<sequence length="557" mass="62545">MSIHVNFSTHGKEINDALQAVLSDNDPTNWLVLAYDKGTNDLRLQDTGDGGLEELNDEFFDGKMQYAYTRVIDPNTELPKYVFIAWCGSGVPETRKGFFNSHLSEVSRFFKSFHVQINARDEADVDPDLIMKRVSESSGANYSVHKEQRKPQPAITPVNSVYKKTEIPDIAAMQRESMRREGAPAPVGTNYKPVQTAPKPLASRWNAAQSQSDNGAAAVRAERERFEREQREREEQSARAQVQRDQDAEQQRAAAEEAEQQRRQQEEDERRRVEEQRRAAAAAAAEEDRCRQQQEEEARRQQEEQERRAAEEEEQRRAAAEEEERRRQEEQQRLAEQQRKEAEEAKRLEEERLQAEEHARQQQQQEATLHGQLDETADRAVHAATAAAGSAVGHPSNGLSAVVLFGYAAGEENEMTLNEGEVVVQIDQVDEGWWYGMSEDGKRQGLFPANYVQVLEEEPQAPAAPAAPPAPATPAAPVAAQPAPAPEPAHTSPPKQDQGATAIALYDYDAGEDNEISFREGQLITYIEFVSDDWWQGVAADGRTVGLFPANYVELQK</sequence>
<feature type="compositionally biased region" description="Basic and acidic residues" evidence="8">
    <location>
        <begin position="259"/>
        <end position="278"/>
    </location>
</feature>
<dbReference type="InterPro" id="IPR036028">
    <property type="entry name" value="SH3-like_dom_sf"/>
</dbReference>
<dbReference type="VEuPathDB" id="FungiDB:LCOR_05670.1"/>
<feature type="region of interest" description="Disordered" evidence="8">
    <location>
        <begin position="140"/>
        <end position="161"/>
    </location>
</feature>